<dbReference type="AlphaFoldDB" id="A0AAQ3MGD4"/>
<gene>
    <name evidence="1" type="ORF">V8G54_035924</name>
</gene>
<keyword evidence="2" id="KW-1185">Reference proteome</keyword>
<evidence type="ECO:0000313" key="1">
    <source>
        <dbReference type="EMBL" id="WVY90410.1"/>
    </source>
</evidence>
<proteinExistence type="predicted"/>
<dbReference type="EMBL" id="CP144690">
    <property type="protein sequence ID" value="WVY90410.1"/>
    <property type="molecule type" value="Genomic_DNA"/>
</dbReference>
<dbReference type="Proteomes" id="UP001374535">
    <property type="component" value="Chromosome 11"/>
</dbReference>
<sequence>MKYHMKYIIPDRVPVPKEMVLHLSDSHLQSKILLFRDRKEYILQIRNILLQNNNCKGFPIQNLVKWWHKVVRYYNRNTFVENGFHYSWTVHFIAFGTNAVLAALHVLNIVPVAL</sequence>
<organism evidence="1 2">
    <name type="scientific">Vigna mungo</name>
    <name type="common">Black gram</name>
    <name type="synonym">Phaseolus mungo</name>
    <dbReference type="NCBI Taxonomy" id="3915"/>
    <lineage>
        <taxon>Eukaryota</taxon>
        <taxon>Viridiplantae</taxon>
        <taxon>Streptophyta</taxon>
        <taxon>Embryophyta</taxon>
        <taxon>Tracheophyta</taxon>
        <taxon>Spermatophyta</taxon>
        <taxon>Magnoliopsida</taxon>
        <taxon>eudicotyledons</taxon>
        <taxon>Gunneridae</taxon>
        <taxon>Pentapetalae</taxon>
        <taxon>rosids</taxon>
        <taxon>fabids</taxon>
        <taxon>Fabales</taxon>
        <taxon>Fabaceae</taxon>
        <taxon>Papilionoideae</taxon>
        <taxon>50 kb inversion clade</taxon>
        <taxon>NPAAA clade</taxon>
        <taxon>indigoferoid/millettioid clade</taxon>
        <taxon>Phaseoleae</taxon>
        <taxon>Vigna</taxon>
    </lineage>
</organism>
<reference evidence="1 2" key="1">
    <citation type="journal article" date="2023" name="Life. Sci Alliance">
        <title>Evolutionary insights into 3D genome organization and epigenetic landscape of Vigna mungo.</title>
        <authorList>
            <person name="Junaid A."/>
            <person name="Singh B."/>
            <person name="Bhatia S."/>
        </authorList>
    </citation>
    <scope>NUCLEOTIDE SEQUENCE [LARGE SCALE GENOMIC DNA]</scope>
    <source>
        <strain evidence="1">Urdbean</strain>
    </source>
</reference>
<protein>
    <submittedName>
        <fullName evidence="1">Uncharacterized protein</fullName>
    </submittedName>
</protein>
<name>A0AAQ3MGD4_VIGMU</name>
<evidence type="ECO:0000313" key="2">
    <source>
        <dbReference type="Proteomes" id="UP001374535"/>
    </source>
</evidence>
<accession>A0AAQ3MGD4</accession>